<evidence type="ECO:0000256" key="1">
    <source>
        <dbReference type="SAM" id="Coils"/>
    </source>
</evidence>
<keyword evidence="3" id="KW-0732">Signal</keyword>
<feature type="coiled-coil region" evidence="1">
    <location>
        <begin position="203"/>
        <end position="237"/>
    </location>
</feature>
<evidence type="ECO:0008006" key="8">
    <source>
        <dbReference type="Google" id="ProtNLM"/>
    </source>
</evidence>
<gene>
    <name evidence="4" type="ORF">B0A70_12965</name>
    <name evidence="5" type="ORF">SAMN05421796_10135</name>
</gene>
<dbReference type="Proteomes" id="UP000238314">
    <property type="component" value="Unassembled WGS sequence"/>
</dbReference>
<evidence type="ECO:0000313" key="4">
    <source>
        <dbReference type="EMBL" id="PQA91372.1"/>
    </source>
</evidence>
<keyword evidence="7" id="KW-1185">Reference proteome</keyword>
<reference evidence="4 7" key="1">
    <citation type="submission" date="2016-11" db="EMBL/GenBank/DDBJ databases">
        <title>Whole genomes of Flavobacteriaceae.</title>
        <authorList>
            <person name="Stine C."/>
            <person name="Li C."/>
            <person name="Tadesse D."/>
        </authorList>
    </citation>
    <scope>NUCLEOTIDE SEQUENCE [LARGE SCALE GENOMIC DNA]</scope>
    <source>
        <strain evidence="4 7">DSM 21068</strain>
    </source>
</reference>
<feature type="region of interest" description="Disordered" evidence="2">
    <location>
        <begin position="243"/>
        <end position="284"/>
    </location>
</feature>
<dbReference type="EMBL" id="FTOJ01000001">
    <property type="protein sequence ID" value="SIS50636.1"/>
    <property type="molecule type" value="Genomic_DNA"/>
</dbReference>
<reference evidence="6" key="2">
    <citation type="submission" date="2017-01" db="EMBL/GenBank/DDBJ databases">
        <authorList>
            <person name="Varghese N."/>
            <person name="Submissions S."/>
        </authorList>
    </citation>
    <scope>NUCLEOTIDE SEQUENCE [LARGE SCALE GENOMIC DNA]</scope>
    <source>
        <strain evidence="6">DSM 21068</strain>
    </source>
</reference>
<dbReference type="OrthoDB" id="1288644at2"/>
<evidence type="ECO:0000313" key="6">
    <source>
        <dbReference type="Proteomes" id="UP000186246"/>
    </source>
</evidence>
<accession>A0A1N7JN20</accession>
<evidence type="ECO:0000256" key="3">
    <source>
        <dbReference type="SAM" id="SignalP"/>
    </source>
</evidence>
<protein>
    <recommendedName>
        <fullName evidence="8">DUF4836 domain-containing protein</fullName>
    </recommendedName>
</protein>
<evidence type="ECO:0000313" key="7">
    <source>
        <dbReference type="Proteomes" id="UP000238314"/>
    </source>
</evidence>
<dbReference type="RefSeq" id="WP_076448622.1">
    <property type="nucleotide sequence ID" value="NZ_FTOJ01000001.1"/>
</dbReference>
<dbReference type="AlphaFoldDB" id="A0A1N7JN20"/>
<name>A0A1N7JN20_9FLAO</name>
<sequence>MKKYLIKTQKIFLLLFAFGFIGAQQSSKLPKDALFYMEINGKHLNNKINWAKVNPFFKELSKDDDKKTASWNDYSKTGIKYDETQYHYASANDSIYAYTTYFTLDNNQKFTEFINSIKKKGQEVTKKNNYEYVDIDDNIFVAWNDKKAVLKMMNYNKPYEYETYSDSAVAVVDSTTVATVDSVAVADDYEIEEERPFDYKEEIANLKEEIAYMKQNIKDYNAEILKTQKDIKYLEKHHKYPEEKVTKEPIRDTTYTESDEEEVPPPPPVGPRKQGEEEDEDETEVYDYEAEAAIDSAYYKEMDSLNIEKFKMVKNFAEADFDKYFNSNFELEVSKDVLNFRDANSDVFIYTDYAKIFGLQSYKSLYRNFDFDQILGKMYNSNSSYNLYFDDDKVRLINNYQHKNSDINNGFSALYKGKKNKKLTALINDKSIGYYALNINGYKYFDLIYTLFENTGDGNYQKEIKLMMETIKIVLDEEAISKIAPGNGIFVLNELKSKKVEYTDYEYDEDYNEKEIKKTKDVTVPDFTFAFATENEKYWIRIFDMLISNKDIGKNFIKEGDFYRFKEGTNQGPVDQLYFTVKDGIVYLTTAKENINPKTQSEISKKWMKDSEKYPVSGRLNLQKLLIGIDQEFKDSSEIKLLNLMKKNAGEFNYKSEIKSNSIQTEIDYNIKTSAENSLMYFFDLIDEIYKITDSEKKNHTL</sequence>
<feature type="chain" id="PRO_5044563594" description="DUF4836 domain-containing protein" evidence="3">
    <location>
        <begin position="24"/>
        <end position="702"/>
    </location>
</feature>
<dbReference type="Proteomes" id="UP000186246">
    <property type="component" value="Unassembled WGS sequence"/>
</dbReference>
<evidence type="ECO:0000313" key="5">
    <source>
        <dbReference type="EMBL" id="SIS50636.1"/>
    </source>
</evidence>
<dbReference type="EMBL" id="MUGO01000019">
    <property type="protein sequence ID" value="PQA91372.1"/>
    <property type="molecule type" value="Genomic_DNA"/>
</dbReference>
<dbReference type="STRING" id="551459.SAMN05421796_10135"/>
<proteinExistence type="predicted"/>
<keyword evidence="1" id="KW-0175">Coiled coil</keyword>
<evidence type="ECO:0000256" key="2">
    <source>
        <dbReference type="SAM" id="MobiDB-lite"/>
    </source>
</evidence>
<organism evidence="5 6">
    <name type="scientific">Chryseobacterium piscicola</name>
    <dbReference type="NCBI Taxonomy" id="551459"/>
    <lineage>
        <taxon>Bacteria</taxon>
        <taxon>Pseudomonadati</taxon>
        <taxon>Bacteroidota</taxon>
        <taxon>Flavobacteriia</taxon>
        <taxon>Flavobacteriales</taxon>
        <taxon>Weeksellaceae</taxon>
        <taxon>Chryseobacterium group</taxon>
        <taxon>Chryseobacterium</taxon>
    </lineage>
</organism>
<reference evidence="5" key="3">
    <citation type="submission" date="2017-01" db="EMBL/GenBank/DDBJ databases">
        <authorList>
            <person name="Mah S.A."/>
            <person name="Swanson W.J."/>
            <person name="Moy G.W."/>
            <person name="Vacquier V.D."/>
        </authorList>
    </citation>
    <scope>NUCLEOTIDE SEQUENCE [LARGE SCALE GENOMIC DNA]</scope>
    <source>
        <strain evidence="5">DSM 21068</strain>
    </source>
</reference>
<feature type="signal peptide" evidence="3">
    <location>
        <begin position="1"/>
        <end position="23"/>
    </location>
</feature>